<dbReference type="CDD" id="cd00383">
    <property type="entry name" value="trans_reg_C"/>
    <property type="match status" value="1"/>
</dbReference>
<evidence type="ECO:0000256" key="2">
    <source>
        <dbReference type="ARBA" id="ARBA00023015"/>
    </source>
</evidence>
<dbReference type="Pfam" id="PF00486">
    <property type="entry name" value="Trans_reg_C"/>
    <property type="match status" value="1"/>
</dbReference>
<keyword evidence="11" id="KW-1185">Reference proteome</keyword>
<sequence length="226" mass="26177">MYSILVVEDHREISNIVLKYLENEGYQGTLAENGIEALEYFNGNTFHLVLLDIMMPGVDGFQVLSEIRKISDIPVIMLTAKQEEVDKLRGFDQGADDYVIKPFSPRELMRRIKALLKRTYPSHDAQILSYGNLELDLKSMKLFKDQHEIMVTTAEFLLIKTFIIHQEQVLSREQIMALAFGEAYDGYDRNIDSYVKRLRQKIEDDPKEPMFIHTKYGIGYVFGGKK</sequence>
<feature type="domain" description="OmpR/PhoB-type" evidence="9">
    <location>
        <begin position="125"/>
        <end position="224"/>
    </location>
</feature>
<keyword evidence="6" id="KW-0597">Phosphoprotein</keyword>
<dbReference type="InterPro" id="IPR011006">
    <property type="entry name" value="CheY-like_superfamily"/>
</dbReference>
<reference evidence="10 11" key="1">
    <citation type="submission" date="2020-11" db="EMBL/GenBank/DDBJ databases">
        <title>Fusibacter basophilias sp. nov.</title>
        <authorList>
            <person name="Qiu D."/>
        </authorList>
    </citation>
    <scope>NUCLEOTIDE SEQUENCE [LARGE SCALE GENOMIC DNA]</scope>
    <source>
        <strain evidence="10 11">Q10-2</strain>
    </source>
</reference>
<dbReference type="Gene3D" id="1.10.10.10">
    <property type="entry name" value="Winged helix-like DNA-binding domain superfamily/Winged helix DNA-binding domain"/>
    <property type="match status" value="1"/>
</dbReference>
<evidence type="ECO:0000256" key="3">
    <source>
        <dbReference type="ARBA" id="ARBA00023125"/>
    </source>
</evidence>
<dbReference type="PROSITE" id="PS50110">
    <property type="entry name" value="RESPONSE_REGULATORY"/>
    <property type="match status" value="1"/>
</dbReference>
<dbReference type="SMART" id="SM00862">
    <property type="entry name" value="Trans_reg_C"/>
    <property type="match status" value="1"/>
</dbReference>
<dbReference type="RefSeq" id="WP_194700868.1">
    <property type="nucleotide sequence ID" value="NZ_JADKNH010000003.1"/>
</dbReference>
<dbReference type="SMART" id="SM00448">
    <property type="entry name" value="REC"/>
    <property type="match status" value="1"/>
</dbReference>
<accession>A0ABR9ZQ85</accession>
<dbReference type="EMBL" id="JADKNH010000003">
    <property type="protein sequence ID" value="MBF4692627.1"/>
    <property type="molecule type" value="Genomic_DNA"/>
</dbReference>
<dbReference type="Gene3D" id="6.10.250.690">
    <property type="match status" value="1"/>
</dbReference>
<dbReference type="Gene3D" id="3.40.50.2300">
    <property type="match status" value="1"/>
</dbReference>
<name>A0ABR9ZQ85_9FIRM</name>
<evidence type="ECO:0000259" key="9">
    <source>
        <dbReference type="PROSITE" id="PS51755"/>
    </source>
</evidence>
<evidence type="ECO:0000256" key="4">
    <source>
        <dbReference type="ARBA" id="ARBA00023163"/>
    </source>
</evidence>
<gene>
    <name evidence="10" type="ORF">ISU02_05835</name>
</gene>
<dbReference type="InterPro" id="IPR001789">
    <property type="entry name" value="Sig_transdc_resp-reg_receiver"/>
</dbReference>
<feature type="modified residue" description="4-aspartylphosphate" evidence="6">
    <location>
        <position position="52"/>
    </location>
</feature>
<keyword evidence="4" id="KW-0804">Transcription</keyword>
<comment type="function">
    <text evidence="5">May play the central regulatory role in sporulation. It may be an element of the effector pathway responsible for the activation of sporulation genes in response to nutritional stress. Spo0A may act in concert with spo0H (a sigma factor) to control the expression of some genes that are critical to the sporulation process.</text>
</comment>
<evidence type="ECO:0000313" key="10">
    <source>
        <dbReference type="EMBL" id="MBF4692627.1"/>
    </source>
</evidence>
<evidence type="ECO:0000256" key="7">
    <source>
        <dbReference type="PROSITE-ProRule" id="PRU01091"/>
    </source>
</evidence>
<dbReference type="PROSITE" id="PS51755">
    <property type="entry name" value="OMPR_PHOB"/>
    <property type="match status" value="1"/>
</dbReference>
<dbReference type="InterPro" id="IPR001867">
    <property type="entry name" value="OmpR/PhoB-type_DNA-bd"/>
</dbReference>
<evidence type="ECO:0000256" key="5">
    <source>
        <dbReference type="ARBA" id="ARBA00024867"/>
    </source>
</evidence>
<proteinExistence type="predicted"/>
<dbReference type="PANTHER" id="PTHR48111">
    <property type="entry name" value="REGULATOR OF RPOS"/>
    <property type="match status" value="1"/>
</dbReference>
<evidence type="ECO:0000256" key="1">
    <source>
        <dbReference type="ARBA" id="ARBA00018672"/>
    </source>
</evidence>
<organism evidence="10 11">
    <name type="scientific">Fusibacter ferrireducens</name>
    <dbReference type="NCBI Taxonomy" id="2785058"/>
    <lineage>
        <taxon>Bacteria</taxon>
        <taxon>Bacillati</taxon>
        <taxon>Bacillota</taxon>
        <taxon>Clostridia</taxon>
        <taxon>Eubacteriales</taxon>
        <taxon>Eubacteriales Family XII. Incertae Sedis</taxon>
        <taxon>Fusibacter</taxon>
    </lineage>
</organism>
<comment type="caution">
    <text evidence="10">The sequence shown here is derived from an EMBL/GenBank/DDBJ whole genome shotgun (WGS) entry which is preliminary data.</text>
</comment>
<dbReference type="InterPro" id="IPR039420">
    <property type="entry name" value="WalR-like"/>
</dbReference>
<keyword evidence="2" id="KW-0805">Transcription regulation</keyword>
<feature type="DNA-binding region" description="OmpR/PhoB-type" evidence="7">
    <location>
        <begin position="125"/>
        <end position="224"/>
    </location>
</feature>
<dbReference type="InterPro" id="IPR036388">
    <property type="entry name" value="WH-like_DNA-bd_sf"/>
</dbReference>
<keyword evidence="3 7" id="KW-0238">DNA-binding</keyword>
<dbReference type="PANTHER" id="PTHR48111:SF73">
    <property type="entry name" value="ALKALINE PHOSPHATASE SYNTHESIS TRANSCRIPTIONAL REGULATORY PROTEIN PHOP"/>
    <property type="match status" value="1"/>
</dbReference>
<feature type="domain" description="Response regulatory" evidence="8">
    <location>
        <begin position="3"/>
        <end position="116"/>
    </location>
</feature>
<evidence type="ECO:0000259" key="8">
    <source>
        <dbReference type="PROSITE" id="PS50110"/>
    </source>
</evidence>
<dbReference type="Proteomes" id="UP000614200">
    <property type="component" value="Unassembled WGS sequence"/>
</dbReference>
<dbReference type="CDD" id="cd17574">
    <property type="entry name" value="REC_OmpR"/>
    <property type="match status" value="1"/>
</dbReference>
<evidence type="ECO:0000313" key="11">
    <source>
        <dbReference type="Proteomes" id="UP000614200"/>
    </source>
</evidence>
<protein>
    <recommendedName>
        <fullName evidence="1">Stage 0 sporulation protein A homolog</fullName>
    </recommendedName>
</protein>
<evidence type="ECO:0000256" key="6">
    <source>
        <dbReference type="PROSITE-ProRule" id="PRU00169"/>
    </source>
</evidence>
<dbReference type="SUPFAM" id="SSF52172">
    <property type="entry name" value="CheY-like"/>
    <property type="match status" value="1"/>
</dbReference>
<dbReference type="Pfam" id="PF00072">
    <property type="entry name" value="Response_reg"/>
    <property type="match status" value="1"/>
</dbReference>